<dbReference type="BioCyc" id="MBOU1201294:BN140_RS10260-MONOMER"/>
<feature type="compositionally biased region" description="Basic and acidic residues" evidence="15">
    <location>
        <begin position="965"/>
        <end position="975"/>
    </location>
</feature>
<dbReference type="Pfam" id="PF00580">
    <property type="entry name" value="UvrD-helicase"/>
    <property type="match status" value="2"/>
</dbReference>
<evidence type="ECO:0000256" key="12">
    <source>
        <dbReference type="ARBA" id="ARBA00034808"/>
    </source>
</evidence>
<evidence type="ECO:0000259" key="16">
    <source>
        <dbReference type="PROSITE" id="PS51198"/>
    </source>
</evidence>
<dbReference type="Gene3D" id="3.90.320.10">
    <property type="match status" value="1"/>
</dbReference>
<keyword evidence="19" id="KW-1185">Reference proteome</keyword>
<evidence type="ECO:0000256" key="13">
    <source>
        <dbReference type="ARBA" id="ARBA00048988"/>
    </source>
</evidence>
<feature type="compositionally biased region" description="Basic and acidic residues" evidence="15">
    <location>
        <begin position="991"/>
        <end position="1005"/>
    </location>
</feature>
<evidence type="ECO:0000313" key="18">
    <source>
        <dbReference type="EMBL" id="CCJ36984.1"/>
    </source>
</evidence>
<keyword evidence="7 14" id="KW-0067">ATP-binding</keyword>
<evidence type="ECO:0000256" key="1">
    <source>
        <dbReference type="ARBA" id="ARBA00022722"/>
    </source>
</evidence>
<keyword evidence="8" id="KW-0238">DNA-binding</keyword>
<dbReference type="Proteomes" id="UP000009007">
    <property type="component" value="Chromosome I"/>
</dbReference>
<evidence type="ECO:0000256" key="2">
    <source>
        <dbReference type="ARBA" id="ARBA00022741"/>
    </source>
</evidence>
<dbReference type="PANTHER" id="PTHR11070">
    <property type="entry name" value="UVRD / RECB / PCRA DNA HELICASE FAMILY MEMBER"/>
    <property type="match status" value="1"/>
</dbReference>
<dbReference type="KEGG" id="mbg:BN140_2061"/>
<organism evidence="18 19">
    <name type="scientific">Methanoculleus bourgensis (strain ATCC 43281 / DSM 3045 / OCM 15 / MS2)</name>
    <name type="common">Methanogenium bourgense</name>
    <dbReference type="NCBI Taxonomy" id="1201294"/>
    <lineage>
        <taxon>Archaea</taxon>
        <taxon>Methanobacteriati</taxon>
        <taxon>Methanobacteriota</taxon>
        <taxon>Stenosarchaea group</taxon>
        <taxon>Methanomicrobia</taxon>
        <taxon>Methanomicrobiales</taxon>
        <taxon>Methanomicrobiaceae</taxon>
        <taxon>Methanoculleus</taxon>
    </lineage>
</organism>
<sequence length="1173" mass="129332">MGLTDRQRRAALDHGTSKCVTAGAGTGKTHVLVRKYVDLIESGEGGGVAGILALTFTEKAAQQMRERVRDALAEKSGPEWDAVRDDLLSANISTFHAFCARVLREFPLEAGVEPGFSVLDEREARRLREEAMDDLIHGEPPEACRDALVCTLRAIGAYELKNYLIRLYEKRAAAEEFFAALEQDEGAVIAAWQEILRQRKEEVVQDFLSAARPSIAVLADCAARYPGDADPAMAYLRAIEPYLPSLAPERPGDEACRAVAAVAAINDDRRFTARMGRKGNWDERDLDAVREAYRTLHDLTKPRAGTFGLSIDPDDAFTRATLDFLHSLGTVFSVFAEAVDAAKARRGALDFSDLILFTRRLFRDRDDIVETHFRSRFAFVLVDEFQDTDPAQAAIIAAILGGLAAERGKLFVVGDPKQSIYLFRDADVTQFKRTRDVIEERLGGEEVRLDVNFRSTPEVVGFVNYIFAALMAGSARPWEFAYEPLRASRTSDAGSVEILLCPKTEPRDAGRRASAEAVARKVQRMVEAGEKPIVRDGDRRPAGYGDIAILLERRTNLIYYEWALRRYGIPYHVYAGLGFYRRQEVYDLYNILRILENERDDVALYGALRSPYFGISDARLFAVADSGPRSAALLERLRRFAAGAPESDVAAAAALLASWKGVARRLRPAELLNRIVTESSVYAVYGGMPEGEQIIANVEKLIGIVRDLQEGGSSLGEVVGELELCIDGEEREGEAQPDLASSEAVAVMTVHASKGLEFPVVVVPDLSELPLPDTSTIIVEEGLRLGVRIANPENDHERENTPILAVLKEEAREKDEAERKRLFYVALTRARDHLILCGVLPDGVPESVAACRTRTDWLACCLGLCEDVYAAGGVEVLPPGEDRPLRIGVCTAPDAIPAEVRTAAPVLLTVPEDISPASERPLPPAALPAEEHVYSVSEIEGFLRGQGGSGSLHLILPCDGYVTRRREEREGDDTTRQPNFASSRMLPRAAGDPHQDPHDKVKCSSRDGDARIRGLIIHEVFRGRDPAAVLRRYGIDDAGLAREYARLYEEFRRSPMVQGARSDYCEVPFRARVGGVVFTGFIDRLLQRPDGTWILVDYKTGRVDEGNLPAKIQEHALQMAVYRRAAEGILGEPVRAYLYFTDTGRFVEAPADDDGVVDALREAVSGIEGRPAG</sequence>
<protein>
    <recommendedName>
        <fullName evidence="12">DNA 3'-5' helicase</fullName>
        <ecNumber evidence="12">5.6.2.4</ecNumber>
    </recommendedName>
</protein>
<evidence type="ECO:0000256" key="9">
    <source>
        <dbReference type="ARBA" id="ARBA00023204"/>
    </source>
</evidence>
<name>I7LND0_METBM</name>
<dbReference type="PANTHER" id="PTHR11070:SF23">
    <property type="entry name" value="RECBCD ENZYME SUBUNIT RECB"/>
    <property type="match status" value="1"/>
</dbReference>
<evidence type="ECO:0000256" key="8">
    <source>
        <dbReference type="ARBA" id="ARBA00023125"/>
    </source>
</evidence>
<keyword evidence="6" id="KW-0269">Exonuclease</keyword>
<dbReference type="AlphaFoldDB" id="I7LND0"/>
<evidence type="ECO:0000256" key="6">
    <source>
        <dbReference type="ARBA" id="ARBA00022839"/>
    </source>
</evidence>
<feature type="domain" description="UvrD-like helicase C-terminal" evidence="17">
    <location>
        <begin position="464"/>
        <end position="755"/>
    </location>
</feature>
<evidence type="ECO:0000256" key="4">
    <source>
        <dbReference type="ARBA" id="ARBA00022801"/>
    </source>
</evidence>
<evidence type="ECO:0000256" key="5">
    <source>
        <dbReference type="ARBA" id="ARBA00022806"/>
    </source>
</evidence>
<dbReference type="GO" id="GO:0005829">
    <property type="term" value="C:cytosol"/>
    <property type="evidence" value="ECO:0007669"/>
    <property type="project" value="TreeGrafter"/>
</dbReference>
<evidence type="ECO:0000256" key="14">
    <source>
        <dbReference type="PROSITE-ProRule" id="PRU00560"/>
    </source>
</evidence>
<evidence type="ECO:0000256" key="7">
    <source>
        <dbReference type="ARBA" id="ARBA00022840"/>
    </source>
</evidence>
<dbReference type="STRING" id="1201294.BN140_2061"/>
<evidence type="ECO:0000313" key="19">
    <source>
        <dbReference type="Proteomes" id="UP000009007"/>
    </source>
</evidence>
<dbReference type="Gene3D" id="3.40.50.300">
    <property type="entry name" value="P-loop containing nucleotide triphosphate hydrolases"/>
    <property type="match status" value="4"/>
</dbReference>
<dbReference type="PROSITE" id="PS51198">
    <property type="entry name" value="UVRD_HELICASE_ATP_BIND"/>
    <property type="match status" value="1"/>
</dbReference>
<dbReference type="GO" id="GO:0043138">
    <property type="term" value="F:3'-5' DNA helicase activity"/>
    <property type="evidence" value="ECO:0007669"/>
    <property type="project" value="UniProtKB-EC"/>
</dbReference>
<feature type="region of interest" description="Disordered" evidence="15">
    <location>
        <begin position="965"/>
        <end position="1005"/>
    </location>
</feature>
<dbReference type="InterPro" id="IPR011604">
    <property type="entry name" value="PDDEXK-like_dom_sf"/>
</dbReference>
<dbReference type="HOGENOM" id="CLU_001114_1_1_2"/>
<dbReference type="GO" id="GO:0009338">
    <property type="term" value="C:exodeoxyribonuclease V complex"/>
    <property type="evidence" value="ECO:0007669"/>
    <property type="project" value="TreeGrafter"/>
</dbReference>
<feature type="binding site" evidence="14">
    <location>
        <begin position="22"/>
        <end position="29"/>
    </location>
    <ligand>
        <name>ATP</name>
        <dbReference type="ChEBI" id="CHEBI:30616"/>
    </ligand>
</feature>
<dbReference type="SUPFAM" id="SSF52980">
    <property type="entry name" value="Restriction endonuclease-like"/>
    <property type="match status" value="1"/>
</dbReference>
<feature type="domain" description="UvrD-like helicase ATP-binding" evidence="16">
    <location>
        <begin position="1"/>
        <end position="456"/>
    </location>
</feature>
<reference evidence="19" key="1">
    <citation type="journal article" date="2012" name="J. Bacteriol.">
        <title>Complete genome sequence of the hydrogenotrophic, methanogenic archaeon Methanoculleus bourgensis strain MS2T, isolated from a sewage sludge digester.</title>
        <authorList>
            <person name="Maus I."/>
            <person name="Wibberg D."/>
            <person name="Stantscheff R."/>
            <person name="Eikmeyer F.G."/>
            <person name="Seffner A."/>
            <person name="Boelter J."/>
            <person name="Szczepanowski R."/>
            <person name="Blom J."/>
            <person name="Jaenicke S."/>
            <person name="Konig H."/>
            <person name="Puhler A."/>
            <person name="Schluter A."/>
        </authorList>
    </citation>
    <scope>NUCLEOTIDE SEQUENCE [LARGE SCALE GENOMIC DNA]</scope>
    <source>
        <strain evidence="19">ATCC 43281 / DSM 3045 / OCM 15 / MS2</strain>
    </source>
</reference>
<evidence type="ECO:0000256" key="15">
    <source>
        <dbReference type="SAM" id="MobiDB-lite"/>
    </source>
</evidence>
<dbReference type="GO" id="GO:0000725">
    <property type="term" value="P:recombinational repair"/>
    <property type="evidence" value="ECO:0007669"/>
    <property type="project" value="TreeGrafter"/>
</dbReference>
<dbReference type="InterPro" id="IPR000212">
    <property type="entry name" value="DNA_helicase_UvrD/REP"/>
</dbReference>
<keyword evidence="1" id="KW-0540">Nuclease</keyword>
<dbReference type="GO" id="GO:0005524">
    <property type="term" value="F:ATP binding"/>
    <property type="evidence" value="ECO:0007669"/>
    <property type="project" value="UniProtKB-UniRule"/>
</dbReference>
<comment type="catalytic activity">
    <reaction evidence="13">
        <text>ATP + H2O = ADP + phosphate + H(+)</text>
        <dbReference type="Rhea" id="RHEA:13065"/>
        <dbReference type="ChEBI" id="CHEBI:15377"/>
        <dbReference type="ChEBI" id="CHEBI:15378"/>
        <dbReference type="ChEBI" id="CHEBI:30616"/>
        <dbReference type="ChEBI" id="CHEBI:43474"/>
        <dbReference type="ChEBI" id="CHEBI:456216"/>
        <dbReference type="EC" id="5.6.2.4"/>
    </reaction>
</comment>
<dbReference type="PATRIC" id="fig|1201294.9.peg.2266"/>
<evidence type="ECO:0000259" key="17">
    <source>
        <dbReference type="PROSITE" id="PS51217"/>
    </source>
</evidence>
<accession>I7LND0</accession>
<dbReference type="InterPro" id="IPR038726">
    <property type="entry name" value="PDDEXK_AddAB-type"/>
</dbReference>
<dbReference type="GeneID" id="13353885"/>
<dbReference type="InterPro" id="IPR014017">
    <property type="entry name" value="DNA_helicase_UvrD-like_C"/>
</dbReference>
<gene>
    <name evidence="18" type="ordered locus">BN140_2061</name>
</gene>
<evidence type="ECO:0000256" key="10">
    <source>
        <dbReference type="ARBA" id="ARBA00023235"/>
    </source>
</evidence>
<keyword evidence="5 14" id="KW-0347">Helicase</keyword>
<dbReference type="InterPro" id="IPR011335">
    <property type="entry name" value="Restrct_endonuc-II-like"/>
</dbReference>
<proteinExistence type="predicted"/>
<dbReference type="PROSITE" id="PS51217">
    <property type="entry name" value="UVRD_HELICASE_CTER"/>
    <property type="match status" value="1"/>
</dbReference>
<comment type="catalytic activity">
    <reaction evidence="11">
        <text>Couples ATP hydrolysis with the unwinding of duplex DNA by translocating in the 3'-5' direction.</text>
        <dbReference type="EC" id="5.6.2.4"/>
    </reaction>
</comment>
<dbReference type="EC" id="5.6.2.4" evidence="12"/>
<evidence type="ECO:0000256" key="3">
    <source>
        <dbReference type="ARBA" id="ARBA00022763"/>
    </source>
</evidence>
<dbReference type="RefSeq" id="WP_014867957.1">
    <property type="nucleotide sequence ID" value="NC_018227.2"/>
</dbReference>
<keyword evidence="2 14" id="KW-0547">Nucleotide-binding</keyword>
<keyword evidence="9" id="KW-0234">DNA repair</keyword>
<keyword evidence="10" id="KW-0413">Isomerase</keyword>
<dbReference type="SUPFAM" id="SSF52540">
    <property type="entry name" value="P-loop containing nucleoside triphosphate hydrolases"/>
    <property type="match status" value="1"/>
</dbReference>
<dbReference type="GO" id="GO:0004527">
    <property type="term" value="F:exonuclease activity"/>
    <property type="evidence" value="ECO:0007669"/>
    <property type="project" value="UniProtKB-KW"/>
</dbReference>
<dbReference type="EMBL" id="HE964772">
    <property type="protein sequence ID" value="CCJ36984.1"/>
    <property type="molecule type" value="Genomic_DNA"/>
</dbReference>
<dbReference type="Gene3D" id="1.10.486.10">
    <property type="entry name" value="PCRA, domain 4"/>
    <property type="match status" value="1"/>
</dbReference>
<evidence type="ECO:0000256" key="11">
    <source>
        <dbReference type="ARBA" id="ARBA00034617"/>
    </source>
</evidence>
<keyword evidence="3" id="KW-0227">DNA damage</keyword>
<dbReference type="InterPro" id="IPR014016">
    <property type="entry name" value="UvrD-like_ATP-bd"/>
</dbReference>
<dbReference type="Pfam" id="PF13361">
    <property type="entry name" value="UvrD_C"/>
    <property type="match status" value="2"/>
</dbReference>
<dbReference type="GO" id="GO:0003677">
    <property type="term" value="F:DNA binding"/>
    <property type="evidence" value="ECO:0007669"/>
    <property type="project" value="UniProtKB-KW"/>
</dbReference>
<dbReference type="Pfam" id="PF12705">
    <property type="entry name" value="PDDEXK_1"/>
    <property type="match status" value="1"/>
</dbReference>
<keyword evidence="4 14" id="KW-0378">Hydrolase</keyword>
<dbReference type="GO" id="GO:0016887">
    <property type="term" value="F:ATP hydrolysis activity"/>
    <property type="evidence" value="ECO:0007669"/>
    <property type="project" value="RHEA"/>
</dbReference>
<dbReference type="InterPro" id="IPR027417">
    <property type="entry name" value="P-loop_NTPase"/>
</dbReference>